<reference evidence="1 2" key="1">
    <citation type="journal article" date="2012" name="J. Bacteriol.">
        <title>Genome sequence of benzo(a)pyrene-degrading bacterium Novosphingobium pentaromativorans US6-1.</title>
        <authorList>
            <person name="Luo Y.R."/>
            <person name="Kang S.G."/>
            <person name="Kim S.J."/>
            <person name="Kim M.R."/>
            <person name="Li N."/>
            <person name="Lee J.H."/>
            <person name="Kwon K.K."/>
        </authorList>
    </citation>
    <scope>NUCLEOTIDE SEQUENCE [LARGE SCALE GENOMIC DNA]</scope>
    <source>
        <strain evidence="1 2">US6-1</strain>
    </source>
</reference>
<organism evidence="1 2">
    <name type="scientific">Novosphingobium pentaromativorans US6-1</name>
    <dbReference type="NCBI Taxonomy" id="1088721"/>
    <lineage>
        <taxon>Bacteria</taxon>
        <taxon>Pseudomonadati</taxon>
        <taxon>Pseudomonadota</taxon>
        <taxon>Alphaproteobacteria</taxon>
        <taxon>Sphingomonadales</taxon>
        <taxon>Sphingomonadaceae</taxon>
        <taxon>Novosphingobium</taxon>
    </lineage>
</organism>
<name>G6EHK9_9SPHN</name>
<comment type="caution">
    <text evidence="1">The sequence shown here is derived from an EMBL/GenBank/DDBJ whole genome shotgun (WGS) entry which is preliminary data.</text>
</comment>
<accession>G6EHK9</accession>
<keyword evidence="2" id="KW-1185">Reference proteome</keyword>
<dbReference type="Proteomes" id="UP000004030">
    <property type="component" value="Unassembled WGS sequence"/>
</dbReference>
<protein>
    <submittedName>
        <fullName evidence="1">Uncharacterized protein</fullName>
    </submittedName>
</protein>
<proteinExistence type="predicted"/>
<sequence length="55" mass="6019">MCPGIGMSFVFDMIGGHIVQGAPFRKGAGFRDIHEAHAGARERRMFAFGSRRPAL</sequence>
<evidence type="ECO:0000313" key="2">
    <source>
        <dbReference type="Proteomes" id="UP000004030"/>
    </source>
</evidence>
<gene>
    <name evidence="1" type="ORF">NSU_3830</name>
</gene>
<dbReference type="AlphaFoldDB" id="G6EHK9"/>
<evidence type="ECO:0000313" key="1">
    <source>
        <dbReference type="EMBL" id="EHJ59169.1"/>
    </source>
</evidence>
<dbReference type="EMBL" id="AGFM01000061">
    <property type="protein sequence ID" value="EHJ59169.1"/>
    <property type="molecule type" value="Genomic_DNA"/>
</dbReference>